<gene>
    <name evidence="2" type="ORF">RhiirA4_497170</name>
</gene>
<keyword evidence="1" id="KW-0175">Coiled coil</keyword>
<name>A0A2I1H1A1_9GLOM</name>
<evidence type="ECO:0000313" key="3">
    <source>
        <dbReference type="Proteomes" id="UP000234323"/>
    </source>
</evidence>
<sequence>MNEIDKELLNILSSGKNTSKIHKEKKVKQKEMEEFKQEFSRTSASYNANRKKWVFKQVNNFLKAKGDFLTLQEEAIEKLQNCCNYLESSVNKERNTVSSTRNMKTSEFTDKYTKEFQNIFVEYNNGLLELDKKFSSLKETVQENKELEVSFMIGNILKLNSYSFNKYKIKFSTNFQRGTRIQLNFDIRSLRKNLNELKLELTQETKELKNLAEN</sequence>
<reference evidence="2 3" key="1">
    <citation type="submission" date="2015-10" db="EMBL/GenBank/DDBJ databases">
        <title>Genome analyses suggest a sexual origin of heterokaryosis in a supposedly ancient asexual fungus.</title>
        <authorList>
            <person name="Ropars J."/>
            <person name="Sedzielewska K."/>
            <person name="Noel J."/>
            <person name="Charron P."/>
            <person name="Farinelli L."/>
            <person name="Marton T."/>
            <person name="Kruger M."/>
            <person name="Pelin A."/>
            <person name="Brachmann A."/>
            <person name="Corradi N."/>
        </authorList>
    </citation>
    <scope>NUCLEOTIDE SEQUENCE [LARGE SCALE GENOMIC DNA]</scope>
    <source>
        <strain evidence="2 3">A4</strain>
    </source>
</reference>
<feature type="coiled-coil region" evidence="1">
    <location>
        <begin position="180"/>
        <end position="214"/>
    </location>
</feature>
<accession>A0A2I1H1A1</accession>
<comment type="caution">
    <text evidence="2">The sequence shown here is derived from an EMBL/GenBank/DDBJ whole genome shotgun (WGS) entry which is preliminary data.</text>
</comment>
<evidence type="ECO:0000313" key="2">
    <source>
        <dbReference type="EMBL" id="PKY52665.1"/>
    </source>
</evidence>
<dbReference type="Proteomes" id="UP000234323">
    <property type="component" value="Unassembled WGS sequence"/>
</dbReference>
<protein>
    <submittedName>
        <fullName evidence="2">Uncharacterized protein</fullName>
    </submittedName>
</protein>
<dbReference type="VEuPathDB" id="FungiDB:RhiirA1_500116"/>
<organism evidence="2 3">
    <name type="scientific">Rhizophagus irregularis</name>
    <dbReference type="NCBI Taxonomy" id="588596"/>
    <lineage>
        <taxon>Eukaryota</taxon>
        <taxon>Fungi</taxon>
        <taxon>Fungi incertae sedis</taxon>
        <taxon>Mucoromycota</taxon>
        <taxon>Glomeromycotina</taxon>
        <taxon>Glomeromycetes</taxon>
        <taxon>Glomerales</taxon>
        <taxon>Glomeraceae</taxon>
        <taxon>Rhizophagus</taxon>
    </lineage>
</organism>
<keyword evidence="3" id="KW-1185">Reference proteome</keyword>
<proteinExistence type="predicted"/>
<dbReference type="AlphaFoldDB" id="A0A2I1H1A1"/>
<dbReference type="EMBL" id="LLXI01001248">
    <property type="protein sequence ID" value="PKY52665.1"/>
    <property type="molecule type" value="Genomic_DNA"/>
</dbReference>
<evidence type="ECO:0000256" key="1">
    <source>
        <dbReference type="SAM" id="Coils"/>
    </source>
</evidence>